<evidence type="ECO:0000259" key="1">
    <source>
        <dbReference type="Pfam" id="PF21956"/>
    </source>
</evidence>
<keyword evidence="3" id="KW-1185">Reference proteome</keyword>
<dbReference type="InterPro" id="IPR053830">
    <property type="entry name" value="DUF6922"/>
</dbReference>
<evidence type="ECO:0000313" key="3">
    <source>
        <dbReference type="Proteomes" id="UP000002368"/>
    </source>
</evidence>
<organism evidence="2 3">
    <name type="scientific">Kyrpidia tusciae (strain DSM 2912 / NBRC 15312 / T2)</name>
    <name type="common">Bacillus tusciae</name>
    <dbReference type="NCBI Taxonomy" id="562970"/>
    <lineage>
        <taxon>Bacteria</taxon>
        <taxon>Bacillati</taxon>
        <taxon>Bacillota</taxon>
        <taxon>Bacilli</taxon>
        <taxon>Bacillales</taxon>
        <taxon>Alicyclobacillaceae</taxon>
        <taxon>Kyrpidia</taxon>
    </lineage>
</organism>
<reference evidence="2 3" key="1">
    <citation type="journal article" date="2011" name="Stand. Genomic Sci.">
        <title>Complete genome sequence of the thermophilic, hydrogen-oxidizing Bacillus tusciae type strain (T2) and reclassification in the new genus, Kyrpidia gen. nov. as Kyrpidia tusciae comb. nov. and emendation of the family Alicyclobacillaceae da Costa and Rainey, 2010.</title>
        <authorList>
            <person name="Klenk H.P."/>
            <person name="Lapidus A."/>
            <person name="Chertkov O."/>
            <person name="Copeland A."/>
            <person name="Del Rio T.G."/>
            <person name="Nolan M."/>
            <person name="Lucas S."/>
            <person name="Chen F."/>
            <person name="Tice H."/>
            <person name="Cheng J.F."/>
            <person name="Han C."/>
            <person name="Bruce D."/>
            <person name="Goodwin L."/>
            <person name="Pitluck S."/>
            <person name="Pati A."/>
            <person name="Ivanova N."/>
            <person name="Mavromatis K."/>
            <person name="Daum C."/>
            <person name="Chen A."/>
            <person name="Palaniappan K."/>
            <person name="Chang Y.J."/>
            <person name="Land M."/>
            <person name="Hauser L."/>
            <person name="Jeffries C.D."/>
            <person name="Detter J.C."/>
            <person name="Rohde M."/>
            <person name="Abt B."/>
            <person name="Pukall R."/>
            <person name="Goker M."/>
            <person name="Bristow J."/>
            <person name="Markowitz V."/>
            <person name="Hugenholtz P."/>
            <person name="Eisen J.A."/>
        </authorList>
    </citation>
    <scope>NUCLEOTIDE SEQUENCE [LARGE SCALE GENOMIC DNA]</scope>
    <source>
        <strain evidence="2 3">DSM 2912</strain>
    </source>
</reference>
<dbReference type="Proteomes" id="UP000002368">
    <property type="component" value="Chromosome"/>
</dbReference>
<dbReference type="HOGENOM" id="CLU_2219678_0_0_9"/>
<dbReference type="EMBL" id="CP002017">
    <property type="protein sequence ID" value="ADG06070.1"/>
    <property type="molecule type" value="Genomic_DNA"/>
</dbReference>
<dbReference type="KEGG" id="bts:Btus_1349"/>
<dbReference type="AlphaFoldDB" id="D5WY11"/>
<dbReference type="eggNOG" id="ENOG5033M35">
    <property type="taxonomic scope" value="Bacteria"/>
</dbReference>
<evidence type="ECO:0000313" key="2">
    <source>
        <dbReference type="EMBL" id="ADG06070.1"/>
    </source>
</evidence>
<dbReference type="Pfam" id="PF21956">
    <property type="entry name" value="DUF6922"/>
    <property type="match status" value="1"/>
</dbReference>
<sequence>MAIPKKLPKFLWPLFHNYVPESIDPVRNWKFVIKTVMVAGTWEQLEWAAQTYGRDRFEQVVREDLEGNRELPRPVANFWSIALWGEPLPPLQKGERWKPTRKIPGV</sequence>
<name>D5WY11_KYRT2</name>
<protein>
    <recommendedName>
        <fullName evidence="1">DUF6922 domain-containing protein</fullName>
    </recommendedName>
</protein>
<dbReference type="RefSeq" id="WP_013075360.1">
    <property type="nucleotide sequence ID" value="NC_014098.1"/>
</dbReference>
<proteinExistence type="predicted"/>
<gene>
    <name evidence="2" type="ordered locus">Btus_1349</name>
</gene>
<feature type="domain" description="DUF6922" evidence="1">
    <location>
        <begin position="13"/>
        <end position="61"/>
    </location>
</feature>
<accession>D5WY11</accession>